<keyword evidence="1" id="KW-0175">Coiled coil</keyword>
<evidence type="ECO:0000256" key="1">
    <source>
        <dbReference type="SAM" id="Coils"/>
    </source>
</evidence>
<evidence type="ECO:0000313" key="3">
    <source>
        <dbReference type="Proteomes" id="UP000234585"/>
    </source>
</evidence>
<organism evidence="2 3">
    <name type="scientific">Aspergillus candidus</name>
    <dbReference type="NCBI Taxonomy" id="41067"/>
    <lineage>
        <taxon>Eukaryota</taxon>
        <taxon>Fungi</taxon>
        <taxon>Dikarya</taxon>
        <taxon>Ascomycota</taxon>
        <taxon>Pezizomycotina</taxon>
        <taxon>Eurotiomycetes</taxon>
        <taxon>Eurotiomycetidae</taxon>
        <taxon>Eurotiales</taxon>
        <taxon>Aspergillaceae</taxon>
        <taxon>Aspergillus</taxon>
        <taxon>Aspergillus subgen. Circumdati</taxon>
    </lineage>
</organism>
<gene>
    <name evidence="2" type="ORF">BDW47DRAFT_133567</name>
</gene>
<proteinExistence type="predicted"/>
<dbReference type="OrthoDB" id="5421041at2759"/>
<dbReference type="Proteomes" id="UP000234585">
    <property type="component" value="Unassembled WGS sequence"/>
</dbReference>
<protein>
    <recommendedName>
        <fullName evidence="4">MEI5 protein</fullName>
    </recommendedName>
</protein>
<feature type="coiled-coil region" evidence="1">
    <location>
        <begin position="49"/>
        <end position="95"/>
    </location>
</feature>
<reference evidence="2 3" key="1">
    <citation type="submission" date="2017-12" db="EMBL/GenBank/DDBJ databases">
        <authorList>
            <consortium name="DOE Joint Genome Institute"/>
            <person name="Haridas S."/>
            <person name="Kjaerbolling I."/>
            <person name="Vesth T.C."/>
            <person name="Frisvad J.C."/>
            <person name="Nybo J.L."/>
            <person name="Theobald S."/>
            <person name="Kuo A."/>
            <person name="Bowyer P."/>
            <person name="Matsuda Y."/>
            <person name="Mondo S."/>
            <person name="Lyhne E.K."/>
            <person name="Kogle M.E."/>
            <person name="Clum A."/>
            <person name="Lipzen A."/>
            <person name="Salamov A."/>
            <person name="Ngan C.Y."/>
            <person name="Daum C."/>
            <person name="Chiniquy J."/>
            <person name="Barry K."/>
            <person name="LaButti K."/>
            <person name="Simmons B.A."/>
            <person name="Magnuson J.K."/>
            <person name="Mortensen U.H."/>
            <person name="Larsen T.O."/>
            <person name="Grigoriev I.V."/>
            <person name="Baker S.E."/>
            <person name="Andersen M.R."/>
            <person name="Nordberg H.P."/>
            <person name="Cantor M.N."/>
            <person name="Hua S.X."/>
        </authorList>
    </citation>
    <scope>NUCLEOTIDE SEQUENCE [LARGE SCALE GENOMIC DNA]</scope>
    <source>
        <strain evidence="2 3">CBS 102.13</strain>
    </source>
</reference>
<dbReference type="AlphaFoldDB" id="A0A2I2F3K4"/>
<keyword evidence="3" id="KW-1185">Reference proteome</keyword>
<feature type="coiled-coil region" evidence="1">
    <location>
        <begin position="124"/>
        <end position="228"/>
    </location>
</feature>
<evidence type="ECO:0000313" key="2">
    <source>
        <dbReference type="EMBL" id="PLB35222.1"/>
    </source>
</evidence>
<dbReference type="EMBL" id="KZ559165">
    <property type="protein sequence ID" value="PLB35222.1"/>
    <property type="molecule type" value="Genomic_DNA"/>
</dbReference>
<dbReference type="RefSeq" id="XP_024669234.1">
    <property type="nucleotide sequence ID" value="XM_024817867.1"/>
</dbReference>
<dbReference type="GeneID" id="36525027"/>
<sequence>MSPQSPALSPKPKKSGTVDAQAVKDFFTQLKALASAVGFDAVVSIHNENNKLRDQVSTKDQEIGRLQSEMAALEKQKTKELRELAESNKEKMSERDKTKGIALNVMFEHNEKERTSHKQTQDRVHSLEHTIKEKETLISQQNRNTDELKEQVDNLKLDNANQRGQLSKAQKDYNILQQQLKERDATIDAMKATGAGLEGRLSASNKKIKEMEADSRKLQKTLAETKAHLAKIEGFAAGHMETNEDSLLSNYLDLWEYAKTELYSQLKADLPNDALRNPTAWDKLRQTEMARESQIPLPCSNTSAAKQMRLAFILAVLAREIDKYIFQPTFIAPADEDNRLRRVLKNEAAINSEKESFCRSVLLSMGQDTQTMACSENVQIVVRNVLAYVDALLSEEQRYTFHKSLNNVVQKASEIWKPIQCSRRRYEPDFEPPIADDEWSPFVFPGSDKATAENGASKKTANCHSISVFPRLSVIENEESIAYTAIYQLRSSQNQWVAAGREMVQEPSSPTIGRGFLRRTIANQKSLTIPHGSSKKGGG</sequence>
<accession>A0A2I2F3K4</accession>
<name>A0A2I2F3K4_ASPCN</name>
<evidence type="ECO:0008006" key="4">
    <source>
        <dbReference type="Google" id="ProtNLM"/>
    </source>
</evidence>